<dbReference type="InterPro" id="IPR029044">
    <property type="entry name" value="Nucleotide-diphossugar_trans"/>
</dbReference>
<accession>X1QB60</accession>
<protein>
    <submittedName>
        <fullName evidence="1">Uncharacterized protein</fullName>
    </submittedName>
</protein>
<name>X1QB60_9ZZZZ</name>
<proteinExistence type="predicted"/>
<reference evidence="1" key="1">
    <citation type="journal article" date="2014" name="Front. Microbiol.">
        <title>High frequency of phylogenetically diverse reductive dehalogenase-homologous genes in deep subseafloor sedimentary metagenomes.</title>
        <authorList>
            <person name="Kawai M."/>
            <person name="Futagami T."/>
            <person name="Toyoda A."/>
            <person name="Takaki Y."/>
            <person name="Nishi S."/>
            <person name="Hori S."/>
            <person name="Arai W."/>
            <person name="Tsubouchi T."/>
            <person name="Morono Y."/>
            <person name="Uchiyama I."/>
            <person name="Ito T."/>
            <person name="Fujiyama A."/>
            <person name="Inagaki F."/>
            <person name="Takami H."/>
        </authorList>
    </citation>
    <scope>NUCLEOTIDE SEQUENCE</scope>
    <source>
        <strain evidence="1">Expedition CK06-06</strain>
    </source>
</reference>
<dbReference type="AlphaFoldDB" id="X1QB60"/>
<dbReference type="SUPFAM" id="SSF53448">
    <property type="entry name" value="Nucleotide-diphospho-sugar transferases"/>
    <property type="match status" value="1"/>
</dbReference>
<feature type="non-terminal residue" evidence="1">
    <location>
        <position position="35"/>
    </location>
</feature>
<evidence type="ECO:0000313" key="1">
    <source>
        <dbReference type="EMBL" id="GAI40494.1"/>
    </source>
</evidence>
<organism evidence="1">
    <name type="scientific">marine sediment metagenome</name>
    <dbReference type="NCBI Taxonomy" id="412755"/>
    <lineage>
        <taxon>unclassified sequences</taxon>
        <taxon>metagenomes</taxon>
        <taxon>ecological metagenomes</taxon>
    </lineage>
</organism>
<comment type="caution">
    <text evidence="1">The sequence shown here is derived from an EMBL/GenBank/DDBJ whole genome shotgun (WGS) entry which is preliminary data.</text>
</comment>
<sequence>MNTEKIKKVSLIIPTHNKKKILARTLDYLMVQDYR</sequence>
<gene>
    <name evidence="1" type="ORF">S06H3_51955</name>
</gene>
<dbReference type="EMBL" id="BARV01033010">
    <property type="protein sequence ID" value="GAI40494.1"/>
    <property type="molecule type" value="Genomic_DNA"/>
</dbReference>